<reference evidence="1 2" key="1">
    <citation type="journal article" date="2022" name="bioRxiv">
        <title>Genomics of Preaxostyla Flagellates Illuminates Evolutionary Transitions and the Path Towards Mitochondrial Loss.</title>
        <authorList>
            <person name="Novak L.V.F."/>
            <person name="Treitli S.C."/>
            <person name="Pyrih J."/>
            <person name="Halakuc P."/>
            <person name="Pipaliya S.V."/>
            <person name="Vacek V."/>
            <person name="Brzon O."/>
            <person name="Soukal P."/>
            <person name="Eme L."/>
            <person name="Dacks J.B."/>
            <person name="Karnkowska A."/>
            <person name="Elias M."/>
            <person name="Hampl V."/>
        </authorList>
    </citation>
    <scope>NUCLEOTIDE SEQUENCE [LARGE SCALE GENOMIC DNA]</scope>
    <source>
        <strain evidence="1">NAU3</strain>
        <tissue evidence="1">Gut</tissue>
    </source>
</reference>
<organism evidence="1 2">
    <name type="scientific">Blattamonas nauphoetae</name>
    <dbReference type="NCBI Taxonomy" id="2049346"/>
    <lineage>
        <taxon>Eukaryota</taxon>
        <taxon>Metamonada</taxon>
        <taxon>Preaxostyla</taxon>
        <taxon>Oxymonadida</taxon>
        <taxon>Blattamonas</taxon>
    </lineage>
</organism>
<keyword evidence="2" id="KW-1185">Reference proteome</keyword>
<protein>
    <submittedName>
        <fullName evidence="1">Uncharacterized protein</fullName>
    </submittedName>
</protein>
<accession>A0ABQ9Y9P8</accession>
<proteinExistence type="predicted"/>
<name>A0ABQ9Y9P8_9EUKA</name>
<dbReference type="EMBL" id="JARBJD010000023">
    <property type="protein sequence ID" value="KAK2960379.1"/>
    <property type="molecule type" value="Genomic_DNA"/>
</dbReference>
<sequence>MNVNSQLHTKSGLDIKEADSTESHHFNLIRHETQLDPSRLHPSRSTLRLVTNTVTALQFRRFGSSLANHSRSFTHVIHGECRVVAGADWEGDCLDVFVAVFDPKTFGWSFVIVPFDARIDANVNVLVMHKLLCMKDMRSKLEALHDVGPVDQRMERIPADEESGTESVNHLHQLTESQVSLTTFEALSDEGHSTVVEKKRNIHPLPSFSLE</sequence>
<gene>
    <name evidence="1" type="ORF">BLNAU_4596</name>
</gene>
<comment type="caution">
    <text evidence="1">The sequence shown here is derived from an EMBL/GenBank/DDBJ whole genome shotgun (WGS) entry which is preliminary data.</text>
</comment>
<evidence type="ECO:0000313" key="1">
    <source>
        <dbReference type="EMBL" id="KAK2960379.1"/>
    </source>
</evidence>
<dbReference type="Proteomes" id="UP001281761">
    <property type="component" value="Unassembled WGS sequence"/>
</dbReference>
<evidence type="ECO:0000313" key="2">
    <source>
        <dbReference type="Proteomes" id="UP001281761"/>
    </source>
</evidence>